<reference evidence="2 3" key="1">
    <citation type="submission" date="2020-07" db="EMBL/GenBank/DDBJ databases">
        <authorList>
            <person name="Sun Q."/>
        </authorList>
    </citation>
    <scope>NUCLEOTIDE SEQUENCE [LARGE SCALE GENOMIC DNA]</scope>
    <source>
        <strain evidence="2 3">MAH-1</strain>
    </source>
</reference>
<protein>
    <recommendedName>
        <fullName evidence="4">GTP-binding protein</fullName>
    </recommendedName>
</protein>
<dbReference type="Proteomes" id="UP000535020">
    <property type="component" value="Unassembled WGS sequence"/>
</dbReference>
<evidence type="ECO:0000256" key="1">
    <source>
        <dbReference type="SAM" id="Phobius"/>
    </source>
</evidence>
<dbReference type="AlphaFoldDB" id="A0A7Y8Y3I1"/>
<keyword evidence="1" id="KW-1133">Transmembrane helix</keyword>
<name>A0A7Y8Y3I1_9FLAO</name>
<keyword evidence="3" id="KW-1185">Reference proteome</keyword>
<feature type="transmembrane region" description="Helical" evidence="1">
    <location>
        <begin position="84"/>
        <end position="109"/>
    </location>
</feature>
<accession>A0A7Y8Y3I1</accession>
<dbReference type="EMBL" id="JACBJI010000005">
    <property type="protein sequence ID" value="NYA71832.1"/>
    <property type="molecule type" value="Genomic_DNA"/>
</dbReference>
<dbReference type="RefSeq" id="WP_176006641.1">
    <property type="nucleotide sequence ID" value="NZ_JABWMI010000014.1"/>
</dbReference>
<feature type="transmembrane region" description="Helical" evidence="1">
    <location>
        <begin position="121"/>
        <end position="138"/>
    </location>
</feature>
<keyword evidence="1" id="KW-0472">Membrane</keyword>
<proteinExistence type="predicted"/>
<keyword evidence="1" id="KW-0812">Transmembrane</keyword>
<evidence type="ECO:0000313" key="3">
    <source>
        <dbReference type="Proteomes" id="UP000535020"/>
    </source>
</evidence>
<comment type="caution">
    <text evidence="2">The sequence shown here is derived from an EMBL/GenBank/DDBJ whole genome shotgun (WGS) entry which is preliminary data.</text>
</comment>
<evidence type="ECO:0000313" key="2">
    <source>
        <dbReference type="EMBL" id="NYA71832.1"/>
    </source>
</evidence>
<evidence type="ECO:0008006" key="4">
    <source>
        <dbReference type="Google" id="ProtNLM"/>
    </source>
</evidence>
<organism evidence="2 3">
    <name type="scientific">Flavobacterium agri</name>
    <dbReference type="NCBI Taxonomy" id="2743471"/>
    <lineage>
        <taxon>Bacteria</taxon>
        <taxon>Pseudomonadati</taxon>
        <taxon>Bacteroidota</taxon>
        <taxon>Flavobacteriia</taxon>
        <taxon>Flavobacteriales</taxon>
        <taxon>Flavobacteriaceae</taxon>
        <taxon>Flavobacterium</taxon>
    </lineage>
</organism>
<gene>
    <name evidence="2" type="ORF">HZF10_12945</name>
</gene>
<sequence length="161" mass="18929">MKTRTTYPDQFHQPSRKTSEEIKRACEKLESTANKDYIVKHNGKHIWIEMGEKKHEVWSPLLHLEVDEKSDTTYVKGQYVENPVLWVALLSARMVIFTLFFLSAASLAFKWYSHQLFGTELMIMFAMASLWFGIYLLVKWNRRLSSKQAEELHDLMNDIVA</sequence>